<name>Q4UI49_THEAN</name>
<keyword evidence="2 7" id="KW-0378">Hydrolase</keyword>
<evidence type="ECO:0000256" key="1">
    <source>
        <dbReference type="ARBA" id="ARBA00013260"/>
    </source>
</evidence>
<dbReference type="InParanoid" id="Q4UI49"/>
<evidence type="ECO:0000313" key="8">
    <source>
        <dbReference type="EMBL" id="SVP90141.1"/>
    </source>
</evidence>
<keyword evidence="5" id="KW-0812">Transmembrane</keyword>
<evidence type="ECO:0000313" key="7">
    <source>
        <dbReference type="EMBL" id="SVP88999.1"/>
    </source>
</evidence>
<dbReference type="GeneID" id="3863797"/>
<dbReference type="Proteomes" id="UP000001950">
    <property type="component" value="Chromosome 1"/>
</dbReference>
<keyword evidence="5" id="KW-0472">Membrane</keyword>
<keyword evidence="5" id="KW-1133">Transmembrane helix</keyword>
<dbReference type="CDD" id="cd02430">
    <property type="entry name" value="PTH2"/>
    <property type="match status" value="1"/>
</dbReference>
<dbReference type="SUPFAM" id="SSF102462">
    <property type="entry name" value="Peptidyl-tRNA hydrolase II"/>
    <property type="match status" value="1"/>
</dbReference>
<dbReference type="Pfam" id="PF01981">
    <property type="entry name" value="PTH2"/>
    <property type="match status" value="1"/>
</dbReference>
<dbReference type="OrthoDB" id="1733656at2759"/>
<proteinExistence type="inferred from homology"/>
<dbReference type="STRING" id="5874.Q4UI49"/>
<dbReference type="EMBL" id="UIVS01000001">
    <property type="protein sequence ID" value="SVP90141.1"/>
    <property type="molecule type" value="Genomic_DNA"/>
</dbReference>
<reference evidence="7" key="2">
    <citation type="submission" date="2018-07" db="EMBL/GenBank/DDBJ databases">
        <authorList>
            <person name="Quirk P.G."/>
            <person name="Krulwich T.A."/>
        </authorList>
    </citation>
    <scope>NUCLEOTIDE SEQUENCE</scope>
    <source>
        <strain evidence="7">Anand</strain>
    </source>
</reference>
<evidence type="ECO:0000313" key="9">
    <source>
        <dbReference type="Proteomes" id="UP000001950"/>
    </source>
</evidence>
<evidence type="ECO:0000256" key="4">
    <source>
        <dbReference type="ARBA" id="ARBA00048707"/>
    </source>
</evidence>
<dbReference type="VEuPathDB" id="PiroplasmaDB:TA06050"/>
<dbReference type="RefSeq" id="XP_953917.1">
    <property type="nucleotide sequence ID" value="XM_948824.1"/>
</dbReference>
<dbReference type="NCBIfam" id="TIGR00283">
    <property type="entry name" value="arch_pth2"/>
    <property type="match status" value="1"/>
</dbReference>
<dbReference type="eggNOG" id="KOG3282">
    <property type="taxonomic scope" value="Eukaryota"/>
</dbReference>
<dbReference type="EC" id="3.1.1.29" evidence="1"/>
<dbReference type="EMBL" id="CR940347">
    <property type="protein sequence ID" value="CAI73240.1"/>
    <property type="molecule type" value="Genomic_DNA"/>
</dbReference>
<dbReference type="FunCoup" id="Q4UI49">
    <property type="interactions" value="534"/>
</dbReference>
<accession>Q4UI49</accession>
<comment type="catalytic activity">
    <reaction evidence="4">
        <text>an N-acyl-L-alpha-aminoacyl-tRNA + H2O = an N-acyl-L-amino acid + a tRNA + H(+)</text>
        <dbReference type="Rhea" id="RHEA:54448"/>
        <dbReference type="Rhea" id="RHEA-COMP:10123"/>
        <dbReference type="Rhea" id="RHEA-COMP:13883"/>
        <dbReference type="ChEBI" id="CHEBI:15377"/>
        <dbReference type="ChEBI" id="CHEBI:15378"/>
        <dbReference type="ChEBI" id="CHEBI:59874"/>
        <dbReference type="ChEBI" id="CHEBI:78442"/>
        <dbReference type="ChEBI" id="CHEBI:138191"/>
        <dbReference type="EC" id="3.1.1.29"/>
    </reaction>
</comment>
<dbReference type="OMA" id="QNGLNTY"/>
<dbReference type="Gene3D" id="3.40.1490.10">
    <property type="entry name" value="Bit1"/>
    <property type="match status" value="1"/>
</dbReference>
<dbReference type="NCBIfam" id="NF003314">
    <property type="entry name" value="PRK04322.1"/>
    <property type="match status" value="1"/>
</dbReference>
<dbReference type="PANTHER" id="PTHR12649">
    <property type="entry name" value="PEPTIDYL-TRNA HYDROLASE 2"/>
    <property type="match status" value="1"/>
</dbReference>
<dbReference type="GO" id="GO:0005829">
    <property type="term" value="C:cytosol"/>
    <property type="evidence" value="ECO:0007669"/>
    <property type="project" value="TreeGrafter"/>
</dbReference>
<dbReference type="PANTHER" id="PTHR12649:SF11">
    <property type="entry name" value="PEPTIDYL-TRNA HYDROLASE 2, MITOCHONDRIAL"/>
    <property type="match status" value="1"/>
</dbReference>
<reference evidence="6 9" key="1">
    <citation type="journal article" date="2005" name="Science">
        <title>Genome of the host-cell transforming parasite Theileria annulata compared with T. parva.</title>
        <authorList>
            <person name="Pain A."/>
            <person name="Renauld H."/>
            <person name="Berriman M."/>
            <person name="Murphy L."/>
            <person name="Yeats C.A."/>
            <person name="Weir W."/>
            <person name="Kerhornou A."/>
            <person name="Aslett M."/>
            <person name="Bishop R."/>
            <person name="Bouchier C."/>
            <person name="Cochet M."/>
            <person name="Coulson R.M.R."/>
            <person name="Cronin A."/>
            <person name="de Villiers E.P."/>
            <person name="Fraser A."/>
            <person name="Fosker N."/>
            <person name="Gardner M."/>
            <person name="Goble A."/>
            <person name="Griffiths-Jones S."/>
            <person name="Harris D.E."/>
            <person name="Katzer F."/>
            <person name="Larke N."/>
            <person name="Lord A."/>
            <person name="Maser P."/>
            <person name="McKellar S."/>
            <person name="Mooney P."/>
            <person name="Morton F."/>
            <person name="Nene V."/>
            <person name="O'Neil S."/>
            <person name="Price C."/>
            <person name="Quail M.A."/>
            <person name="Rabbinowitsch E."/>
            <person name="Rawlings N.D."/>
            <person name="Rutter S."/>
            <person name="Saunders D."/>
            <person name="Seeger K."/>
            <person name="Shah T."/>
            <person name="Squares R."/>
            <person name="Squares S."/>
            <person name="Tivey A."/>
            <person name="Walker A.R."/>
            <person name="Woodward J."/>
            <person name="Dobbelaere D.A.E."/>
            <person name="Langsley G."/>
            <person name="Rajandream M.A."/>
            <person name="McKeever D."/>
            <person name="Shiels B."/>
            <person name="Tait A."/>
            <person name="Barrell B.G."/>
            <person name="Hall N."/>
        </authorList>
    </citation>
    <scope>NUCLEOTIDE SEQUENCE [LARGE SCALE GENOMIC DNA]</scope>
    <source>
        <strain evidence="9">Ankara</strain>
        <strain evidence="6">Ankara isolate clone C9</strain>
    </source>
</reference>
<evidence type="ECO:0000256" key="2">
    <source>
        <dbReference type="ARBA" id="ARBA00022801"/>
    </source>
</evidence>
<organism evidence="6 9">
    <name type="scientific">Theileria annulata</name>
    <dbReference type="NCBI Taxonomy" id="5874"/>
    <lineage>
        <taxon>Eukaryota</taxon>
        <taxon>Sar</taxon>
        <taxon>Alveolata</taxon>
        <taxon>Apicomplexa</taxon>
        <taxon>Aconoidasida</taxon>
        <taxon>Piroplasmida</taxon>
        <taxon>Theileriidae</taxon>
        <taxon>Theileria</taxon>
    </lineage>
</organism>
<dbReference type="FunFam" id="3.40.1490.10:FF:000001">
    <property type="entry name" value="Peptidyl-tRNA hydrolase 2"/>
    <property type="match status" value="1"/>
</dbReference>
<dbReference type="GO" id="GO:0004045">
    <property type="term" value="F:peptidyl-tRNA hydrolase activity"/>
    <property type="evidence" value="ECO:0007669"/>
    <property type="project" value="UniProtKB-EC"/>
</dbReference>
<dbReference type="KEGG" id="tan:TA06050"/>
<evidence type="ECO:0000313" key="6">
    <source>
        <dbReference type="EMBL" id="CAI73240.1"/>
    </source>
</evidence>
<dbReference type="InterPro" id="IPR002833">
    <property type="entry name" value="PTH2"/>
</dbReference>
<evidence type="ECO:0000256" key="3">
    <source>
        <dbReference type="ARBA" id="ARBA00038050"/>
    </source>
</evidence>
<dbReference type="EMBL" id="UIVT01000001">
    <property type="protein sequence ID" value="SVP88999.1"/>
    <property type="molecule type" value="Genomic_DNA"/>
</dbReference>
<dbReference type="AlphaFoldDB" id="Q4UI49"/>
<gene>
    <name evidence="6" type="ORF">TA06050</name>
    <name evidence="7" type="ORF">TAT_000085200</name>
    <name evidence="8" type="ORF">TAV_000084600</name>
</gene>
<keyword evidence="9" id="KW-1185">Reference proteome</keyword>
<protein>
    <recommendedName>
        <fullName evidence="1">peptidyl-tRNA hydrolase</fullName>
        <ecNumber evidence="1">3.1.1.29</ecNumber>
    </recommendedName>
</protein>
<feature type="transmembrane region" description="Helical" evidence="5">
    <location>
        <begin position="26"/>
        <end position="50"/>
    </location>
</feature>
<evidence type="ECO:0000256" key="5">
    <source>
        <dbReference type="SAM" id="Phobius"/>
    </source>
</evidence>
<sequence length="188" mass="21595">MSIEYVKRLFHQIKLSHYHNNKSDRLFYFLLFYFLGVISNKPLHLFYSYLKLLFYTFVFKILKVRSSEDFNGEYKLVLCVRTDLSMGKGKIAAQCGHASIGAYADSVKNNNPYVYKWFNDGQKKVVLKINDYDEMREIKKQAKLKGVYTHVTVDAGRTQIPSGSCTVIALGPGPEPILDKITGHLKLL</sequence>
<comment type="similarity">
    <text evidence="3">Belongs to the PTH2 family.</text>
</comment>
<dbReference type="InterPro" id="IPR023476">
    <property type="entry name" value="Pep_tRNA_hydro_II_dom_sf"/>
</dbReference>